<evidence type="ECO:0000313" key="3">
    <source>
        <dbReference type="Proteomes" id="UP000252519"/>
    </source>
</evidence>
<dbReference type="InterPro" id="IPR026817">
    <property type="entry name" value="Ect2"/>
</dbReference>
<evidence type="ECO:0000313" key="2">
    <source>
        <dbReference type="EMBL" id="RCN47256.1"/>
    </source>
</evidence>
<dbReference type="SMART" id="SM00325">
    <property type="entry name" value="RhoGEF"/>
    <property type="match status" value="1"/>
</dbReference>
<gene>
    <name evidence="2" type="ORF">ANCCAN_06698</name>
</gene>
<dbReference type="GO" id="GO:0005096">
    <property type="term" value="F:GTPase activator activity"/>
    <property type="evidence" value="ECO:0007669"/>
    <property type="project" value="InterPro"/>
</dbReference>
<keyword evidence="3" id="KW-1185">Reference proteome</keyword>
<dbReference type="GO" id="GO:0007399">
    <property type="term" value="P:nervous system development"/>
    <property type="evidence" value="ECO:0007669"/>
    <property type="project" value="TreeGrafter"/>
</dbReference>
<sequence length="357" mass="40417">MLYKPIVLFVDVVDNRIFPKAASEVKRSQLMTGSFAGVDDSLPILTDFTQVSDEDNALKLSRAHHVCIELFETDVSYLNALKLLAHVKAELEAAIDKGDPVIEKSDVSLIFGKLPAILTVHEKIISNLKGLLEDWDEESAAANISQVWIDAYEELDRVYTPYSNIYDTARSALISADAANPRVHAFIRAKEYSVEFKRNRFQDLLIRPVQRLPTIVVLLKELQKRNSKFSAKVEEAIALIEKIISRANTVRAQNDEFIEQMSFFNEVEGVPPHMVCSRRRFVKSVEAFSIGGTGEWSSLGRRKVKIVLYNDLILICKVRSFPERTGTLTKLTRHASFSNLSEQKKQWVSSSMSFSLF</sequence>
<dbReference type="EMBL" id="JOJR01000065">
    <property type="protein sequence ID" value="RCN47256.1"/>
    <property type="molecule type" value="Genomic_DNA"/>
</dbReference>
<dbReference type="STRING" id="29170.A0A368GSA3"/>
<name>A0A368GSA3_ANCCA</name>
<proteinExistence type="predicted"/>
<comment type="caution">
    <text evidence="2">The sequence shown here is derived from an EMBL/GenBank/DDBJ whole genome shotgun (WGS) entry which is preliminary data.</text>
</comment>
<dbReference type="GO" id="GO:0000281">
    <property type="term" value="P:mitotic cytokinesis"/>
    <property type="evidence" value="ECO:0007669"/>
    <property type="project" value="TreeGrafter"/>
</dbReference>
<dbReference type="GO" id="GO:2000431">
    <property type="term" value="P:regulation of cytokinesis, actomyosin contractile ring assembly"/>
    <property type="evidence" value="ECO:0007669"/>
    <property type="project" value="InterPro"/>
</dbReference>
<organism evidence="2 3">
    <name type="scientific">Ancylostoma caninum</name>
    <name type="common">Dog hookworm</name>
    <dbReference type="NCBI Taxonomy" id="29170"/>
    <lineage>
        <taxon>Eukaryota</taxon>
        <taxon>Metazoa</taxon>
        <taxon>Ecdysozoa</taxon>
        <taxon>Nematoda</taxon>
        <taxon>Chromadorea</taxon>
        <taxon>Rhabditida</taxon>
        <taxon>Rhabditina</taxon>
        <taxon>Rhabditomorpha</taxon>
        <taxon>Strongyloidea</taxon>
        <taxon>Ancylostomatidae</taxon>
        <taxon>Ancylostomatinae</taxon>
        <taxon>Ancylostoma</taxon>
    </lineage>
</organism>
<dbReference type="AlphaFoldDB" id="A0A368GSA3"/>
<dbReference type="PROSITE" id="PS50010">
    <property type="entry name" value="DH_2"/>
    <property type="match status" value="1"/>
</dbReference>
<dbReference type="OrthoDB" id="9997817at2759"/>
<accession>A0A368GSA3</accession>
<reference evidence="2 3" key="1">
    <citation type="submission" date="2014-10" db="EMBL/GenBank/DDBJ databases">
        <title>Draft genome of the hookworm Ancylostoma caninum.</title>
        <authorList>
            <person name="Mitreva M."/>
        </authorList>
    </citation>
    <scope>NUCLEOTIDE SEQUENCE [LARGE SCALE GENOMIC DNA]</scope>
    <source>
        <strain evidence="2 3">Baltimore</strain>
    </source>
</reference>
<protein>
    <submittedName>
        <fullName evidence="2">RhoGEF domain protein</fullName>
    </submittedName>
</protein>
<dbReference type="PANTHER" id="PTHR16777">
    <property type="entry name" value="PROTEIN ECT2"/>
    <property type="match status" value="1"/>
</dbReference>
<dbReference type="SUPFAM" id="SSF48065">
    <property type="entry name" value="DBL homology domain (DH-domain)"/>
    <property type="match status" value="1"/>
</dbReference>
<dbReference type="GO" id="GO:0005085">
    <property type="term" value="F:guanyl-nucleotide exchange factor activity"/>
    <property type="evidence" value="ECO:0007669"/>
    <property type="project" value="InterPro"/>
</dbReference>
<evidence type="ECO:0000259" key="1">
    <source>
        <dbReference type="PROSITE" id="PS50010"/>
    </source>
</evidence>
<dbReference type="Pfam" id="PF00621">
    <property type="entry name" value="RhoGEF"/>
    <property type="match status" value="1"/>
</dbReference>
<dbReference type="GO" id="GO:0005634">
    <property type="term" value="C:nucleus"/>
    <property type="evidence" value="ECO:0007669"/>
    <property type="project" value="InterPro"/>
</dbReference>
<feature type="domain" description="DH" evidence="1">
    <location>
        <begin position="62"/>
        <end position="250"/>
    </location>
</feature>
<dbReference type="InterPro" id="IPR035899">
    <property type="entry name" value="DBL_dom_sf"/>
</dbReference>
<dbReference type="Gene3D" id="1.20.900.10">
    <property type="entry name" value="Dbl homology (DH) domain"/>
    <property type="match status" value="1"/>
</dbReference>
<dbReference type="Proteomes" id="UP000252519">
    <property type="component" value="Unassembled WGS sequence"/>
</dbReference>
<dbReference type="PANTHER" id="PTHR16777:SF2">
    <property type="entry name" value="PROTEIN ECT2"/>
    <property type="match status" value="1"/>
</dbReference>
<dbReference type="GO" id="GO:0005938">
    <property type="term" value="C:cell cortex"/>
    <property type="evidence" value="ECO:0007669"/>
    <property type="project" value="TreeGrafter"/>
</dbReference>
<dbReference type="InterPro" id="IPR000219">
    <property type="entry name" value="DH_dom"/>
</dbReference>